<dbReference type="EMBL" id="CM007369">
    <property type="protein sequence ID" value="OIW05438.1"/>
    <property type="molecule type" value="Genomic_DNA"/>
</dbReference>
<dbReference type="KEGG" id="lang:109356417"/>
<dbReference type="Gramene" id="OIW05438">
    <property type="protein sequence ID" value="OIW05438"/>
    <property type="gene ID" value="TanjilG_12029"/>
</dbReference>
<protein>
    <submittedName>
        <fullName evidence="1">Uncharacterized protein</fullName>
    </submittedName>
</protein>
<keyword evidence="2" id="KW-1185">Reference proteome</keyword>
<name>A0A1J7GY84_LUPAN</name>
<evidence type="ECO:0000313" key="2">
    <source>
        <dbReference type="Proteomes" id="UP000188354"/>
    </source>
</evidence>
<dbReference type="AlphaFoldDB" id="A0A1J7GY84"/>
<accession>A0A1J7GY84</accession>
<dbReference type="Proteomes" id="UP000188354">
    <property type="component" value="Chromosome LG09"/>
</dbReference>
<evidence type="ECO:0000313" key="1">
    <source>
        <dbReference type="EMBL" id="OIW05438.1"/>
    </source>
</evidence>
<gene>
    <name evidence="1" type="ORF">TanjilG_12029</name>
</gene>
<proteinExistence type="predicted"/>
<sequence length="110" mass="12406">MVTEVRYAGFLDEVEVLKGFPISPNVKVTVSVKNETIGAIDRGLKVVEAKRTTSCMRSMALRRSTGSLYYETYATLFPHKSVSWTVHKGGYPCNILFFSHTYFNTISFVL</sequence>
<organism evidence="1 2">
    <name type="scientific">Lupinus angustifolius</name>
    <name type="common">Narrow-leaved blue lupine</name>
    <dbReference type="NCBI Taxonomy" id="3871"/>
    <lineage>
        <taxon>Eukaryota</taxon>
        <taxon>Viridiplantae</taxon>
        <taxon>Streptophyta</taxon>
        <taxon>Embryophyta</taxon>
        <taxon>Tracheophyta</taxon>
        <taxon>Spermatophyta</taxon>
        <taxon>Magnoliopsida</taxon>
        <taxon>eudicotyledons</taxon>
        <taxon>Gunneridae</taxon>
        <taxon>Pentapetalae</taxon>
        <taxon>rosids</taxon>
        <taxon>fabids</taxon>
        <taxon>Fabales</taxon>
        <taxon>Fabaceae</taxon>
        <taxon>Papilionoideae</taxon>
        <taxon>50 kb inversion clade</taxon>
        <taxon>genistoids sensu lato</taxon>
        <taxon>core genistoids</taxon>
        <taxon>Genisteae</taxon>
        <taxon>Lupinus</taxon>
    </lineage>
</organism>
<reference evidence="1 2" key="1">
    <citation type="journal article" date="2017" name="Plant Biotechnol. J.">
        <title>A comprehensive draft genome sequence for lupin (Lupinus angustifolius), an emerging health food: insights into plant-microbe interactions and legume evolution.</title>
        <authorList>
            <person name="Hane J.K."/>
            <person name="Ming Y."/>
            <person name="Kamphuis L.G."/>
            <person name="Nelson M.N."/>
            <person name="Garg G."/>
            <person name="Atkins C.A."/>
            <person name="Bayer P.E."/>
            <person name="Bravo A."/>
            <person name="Bringans S."/>
            <person name="Cannon S."/>
            <person name="Edwards D."/>
            <person name="Foley R."/>
            <person name="Gao L.L."/>
            <person name="Harrison M.J."/>
            <person name="Huang W."/>
            <person name="Hurgobin B."/>
            <person name="Li S."/>
            <person name="Liu C.W."/>
            <person name="McGrath A."/>
            <person name="Morahan G."/>
            <person name="Murray J."/>
            <person name="Weller J."/>
            <person name="Jian J."/>
            <person name="Singh K.B."/>
        </authorList>
    </citation>
    <scope>NUCLEOTIDE SEQUENCE [LARGE SCALE GENOMIC DNA]</scope>
    <source>
        <strain evidence="2">cv. Tanjil</strain>
        <tissue evidence="1">Whole plant</tissue>
    </source>
</reference>